<gene>
    <name evidence="2" type="ORF">Pfra01_002521200</name>
</gene>
<name>A0A9W6YC51_9STRA</name>
<feature type="compositionally biased region" description="Acidic residues" evidence="1">
    <location>
        <begin position="47"/>
        <end position="76"/>
    </location>
</feature>
<evidence type="ECO:0000313" key="3">
    <source>
        <dbReference type="Proteomes" id="UP001165121"/>
    </source>
</evidence>
<proteinExistence type="predicted"/>
<feature type="region of interest" description="Disordered" evidence="1">
    <location>
        <begin position="37"/>
        <end position="76"/>
    </location>
</feature>
<dbReference type="AlphaFoldDB" id="A0A9W6YC51"/>
<dbReference type="Proteomes" id="UP001165121">
    <property type="component" value="Unassembled WGS sequence"/>
</dbReference>
<accession>A0A9W6YC51</accession>
<organism evidence="2 3">
    <name type="scientific">Phytophthora fragariaefolia</name>
    <dbReference type="NCBI Taxonomy" id="1490495"/>
    <lineage>
        <taxon>Eukaryota</taxon>
        <taxon>Sar</taxon>
        <taxon>Stramenopiles</taxon>
        <taxon>Oomycota</taxon>
        <taxon>Peronosporomycetes</taxon>
        <taxon>Peronosporales</taxon>
        <taxon>Peronosporaceae</taxon>
        <taxon>Phytophthora</taxon>
    </lineage>
</organism>
<sequence length="76" mass="8294">MDMCGKKRLTLATAEALRKHHKAERVKAAGTMVLGVMDMGEGGKGDEVEEEDEDSGEEDIADVGDAEVESEDDWIR</sequence>
<keyword evidence="3" id="KW-1185">Reference proteome</keyword>
<reference evidence="2" key="1">
    <citation type="submission" date="2023-04" db="EMBL/GenBank/DDBJ databases">
        <title>Phytophthora fragariaefolia NBRC 109709.</title>
        <authorList>
            <person name="Ichikawa N."/>
            <person name="Sato H."/>
            <person name="Tonouchi N."/>
        </authorList>
    </citation>
    <scope>NUCLEOTIDE SEQUENCE</scope>
    <source>
        <strain evidence="2">NBRC 109709</strain>
    </source>
</reference>
<evidence type="ECO:0000313" key="2">
    <source>
        <dbReference type="EMBL" id="GMF58594.1"/>
    </source>
</evidence>
<protein>
    <submittedName>
        <fullName evidence="2">Unnamed protein product</fullName>
    </submittedName>
</protein>
<comment type="caution">
    <text evidence="2">The sequence shown here is derived from an EMBL/GenBank/DDBJ whole genome shotgun (WGS) entry which is preliminary data.</text>
</comment>
<evidence type="ECO:0000256" key="1">
    <source>
        <dbReference type="SAM" id="MobiDB-lite"/>
    </source>
</evidence>
<dbReference type="EMBL" id="BSXT01004687">
    <property type="protein sequence ID" value="GMF58594.1"/>
    <property type="molecule type" value="Genomic_DNA"/>
</dbReference>